<dbReference type="OrthoDB" id="9804723at2"/>
<dbReference type="EMBL" id="VFYP01000001">
    <property type="protein sequence ID" value="TPP11646.1"/>
    <property type="molecule type" value="Genomic_DNA"/>
</dbReference>
<keyword evidence="3" id="KW-1185">Reference proteome</keyword>
<sequence length="258" mass="26750">MTLFAEVRHPSSAKAPLVLLHGFGGIGALWAPVIDRLDDDQPLIIYDLPGHGGSLDADGVGHAGVMAKVILADLNRRGLSSFHLCGHSMGGAVASLVALRTATRVRSLTLLAPGGFGFEIDHLALRRYAVAAEVGELATALAVMTAPGHVAERSGLERLAATRQAPGAVDRLLAILASFLVERDGRTGQGTLPLAPLDGLGVSTRLLWGTADPILPVSQAENIWPKSEVTLIEGAGHILIEEARDQAAAALNAALAEG</sequence>
<dbReference type="RefSeq" id="WP_140828402.1">
    <property type="nucleotide sequence ID" value="NZ_VFYP01000001.1"/>
</dbReference>
<dbReference type="InterPro" id="IPR000073">
    <property type="entry name" value="AB_hydrolase_1"/>
</dbReference>
<organism evidence="2 3">
    <name type="scientific">Rhizobium glycinendophyticum</name>
    <dbReference type="NCBI Taxonomy" id="2589807"/>
    <lineage>
        <taxon>Bacteria</taxon>
        <taxon>Pseudomonadati</taxon>
        <taxon>Pseudomonadota</taxon>
        <taxon>Alphaproteobacteria</taxon>
        <taxon>Hyphomicrobiales</taxon>
        <taxon>Rhizobiaceae</taxon>
        <taxon>Rhizobium/Agrobacterium group</taxon>
        <taxon>Rhizobium</taxon>
    </lineage>
</organism>
<dbReference type="GO" id="GO:0016020">
    <property type="term" value="C:membrane"/>
    <property type="evidence" value="ECO:0007669"/>
    <property type="project" value="TreeGrafter"/>
</dbReference>
<dbReference type="Gene3D" id="3.40.50.1820">
    <property type="entry name" value="alpha/beta hydrolase"/>
    <property type="match status" value="1"/>
</dbReference>
<dbReference type="InterPro" id="IPR029058">
    <property type="entry name" value="AB_hydrolase_fold"/>
</dbReference>
<dbReference type="PANTHER" id="PTHR43798:SF5">
    <property type="entry name" value="MONOACYLGLYCEROL LIPASE ABHD6"/>
    <property type="match status" value="1"/>
</dbReference>
<name>A0A504USI7_9HYPH</name>
<feature type="domain" description="AB hydrolase-1" evidence="1">
    <location>
        <begin position="16"/>
        <end position="242"/>
    </location>
</feature>
<dbReference type="PANTHER" id="PTHR43798">
    <property type="entry name" value="MONOACYLGLYCEROL LIPASE"/>
    <property type="match status" value="1"/>
</dbReference>
<dbReference type="AlphaFoldDB" id="A0A504USI7"/>
<proteinExistence type="predicted"/>
<dbReference type="SUPFAM" id="SSF53474">
    <property type="entry name" value="alpha/beta-Hydrolases"/>
    <property type="match status" value="1"/>
</dbReference>
<evidence type="ECO:0000313" key="2">
    <source>
        <dbReference type="EMBL" id="TPP11646.1"/>
    </source>
</evidence>
<dbReference type="Proteomes" id="UP000316429">
    <property type="component" value="Unassembled WGS sequence"/>
</dbReference>
<accession>A0A504USI7</accession>
<protein>
    <submittedName>
        <fullName evidence="2">Alpha/beta fold hydrolase</fullName>
    </submittedName>
</protein>
<dbReference type="InterPro" id="IPR050266">
    <property type="entry name" value="AB_hydrolase_sf"/>
</dbReference>
<evidence type="ECO:0000313" key="3">
    <source>
        <dbReference type="Proteomes" id="UP000316429"/>
    </source>
</evidence>
<keyword evidence="2" id="KW-0378">Hydrolase</keyword>
<dbReference type="GO" id="GO:0046464">
    <property type="term" value="P:acylglycerol catabolic process"/>
    <property type="evidence" value="ECO:0007669"/>
    <property type="project" value="TreeGrafter"/>
</dbReference>
<dbReference type="GO" id="GO:0047372">
    <property type="term" value="F:monoacylglycerol lipase activity"/>
    <property type="evidence" value="ECO:0007669"/>
    <property type="project" value="TreeGrafter"/>
</dbReference>
<gene>
    <name evidence="2" type="ORF">FJQ55_12860</name>
</gene>
<evidence type="ECO:0000259" key="1">
    <source>
        <dbReference type="Pfam" id="PF00561"/>
    </source>
</evidence>
<comment type="caution">
    <text evidence="2">The sequence shown here is derived from an EMBL/GenBank/DDBJ whole genome shotgun (WGS) entry which is preliminary data.</text>
</comment>
<dbReference type="PRINTS" id="PR00111">
    <property type="entry name" value="ABHYDROLASE"/>
</dbReference>
<dbReference type="Pfam" id="PF00561">
    <property type="entry name" value="Abhydrolase_1"/>
    <property type="match status" value="1"/>
</dbReference>
<reference evidence="2 3" key="1">
    <citation type="submission" date="2019-06" db="EMBL/GenBank/DDBJ databases">
        <title>Rhizobium sp. CL12 isolated from roots of soybean.</title>
        <authorList>
            <person name="Wang C."/>
        </authorList>
    </citation>
    <scope>NUCLEOTIDE SEQUENCE [LARGE SCALE GENOMIC DNA]</scope>
    <source>
        <strain evidence="2 3">CL12</strain>
    </source>
</reference>